<name>A0ABQ8IU60_DERPT</name>
<dbReference type="EMBL" id="NJHN03000117">
    <property type="protein sequence ID" value="KAH9413844.1"/>
    <property type="molecule type" value="Genomic_DNA"/>
</dbReference>
<comment type="caution">
    <text evidence="1">The sequence shown here is derived from an EMBL/GenBank/DDBJ whole genome shotgun (WGS) entry which is preliminary data.</text>
</comment>
<proteinExistence type="predicted"/>
<evidence type="ECO:0000313" key="1">
    <source>
        <dbReference type="EMBL" id="KAH9413844.1"/>
    </source>
</evidence>
<evidence type="ECO:0000313" key="2">
    <source>
        <dbReference type="Proteomes" id="UP000887458"/>
    </source>
</evidence>
<organism evidence="1 2">
    <name type="scientific">Dermatophagoides pteronyssinus</name>
    <name type="common">European house dust mite</name>
    <dbReference type="NCBI Taxonomy" id="6956"/>
    <lineage>
        <taxon>Eukaryota</taxon>
        <taxon>Metazoa</taxon>
        <taxon>Ecdysozoa</taxon>
        <taxon>Arthropoda</taxon>
        <taxon>Chelicerata</taxon>
        <taxon>Arachnida</taxon>
        <taxon>Acari</taxon>
        <taxon>Acariformes</taxon>
        <taxon>Sarcoptiformes</taxon>
        <taxon>Astigmata</taxon>
        <taxon>Psoroptidia</taxon>
        <taxon>Analgoidea</taxon>
        <taxon>Pyroglyphidae</taxon>
        <taxon>Dermatophagoidinae</taxon>
        <taxon>Dermatophagoides</taxon>
    </lineage>
</organism>
<reference evidence="1 2" key="1">
    <citation type="journal article" date="2018" name="J. Allergy Clin. Immunol.">
        <title>High-quality assembly of Dermatophagoides pteronyssinus genome and transcriptome reveals a wide range of novel allergens.</title>
        <authorList>
            <person name="Liu X.Y."/>
            <person name="Yang K.Y."/>
            <person name="Wang M.Q."/>
            <person name="Kwok J.S."/>
            <person name="Zeng X."/>
            <person name="Yang Z."/>
            <person name="Xiao X.J."/>
            <person name="Lau C.P."/>
            <person name="Li Y."/>
            <person name="Huang Z.M."/>
            <person name="Ba J.G."/>
            <person name="Yim A.K."/>
            <person name="Ouyang C.Y."/>
            <person name="Ngai S.M."/>
            <person name="Chan T.F."/>
            <person name="Leung E.L."/>
            <person name="Liu L."/>
            <person name="Liu Z.G."/>
            <person name="Tsui S.K."/>
        </authorList>
    </citation>
    <scope>NUCLEOTIDE SEQUENCE [LARGE SCALE GENOMIC DNA]</scope>
    <source>
        <strain evidence="1">Derp</strain>
    </source>
</reference>
<reference evidence="1 2" key="2">
    <citation type="journal article" date="2022" name="Mol. Biol. Evol.">
        <title>Comparative Genomics Reveals Insights into the Divergent Evolution of Astigmatic Mites and Household Pest Adaptations.</title>
        <authorList>
            <person name="Xiong Q."/>
            <person name="Wan A.T."/>
            <person name="Liu X."/>
            <person name="Fung C.S."/>
            <person name="Xiao X."/>
            <person name="Malainual N."/>
            <person name="Hou J."/>
            <person name="Wang L."/>
            <person name="Wang M."/>
            <person name="Yang K.Y."/>
            <person name="Cui Y."/>
            <person name="Leung E.L."/>
            <person name="Nong W."/>
            <person name="Shin S.K."/>
            <person name="Au S.W."/>
            <person name="Jeong K.Y."/>
            <person name="Chew F.T."/>
            <person name="Hui J.H."/>
            <person name="Leung T.F."/>
            <person name="Tungtrongchitr A."/>
            <person name="Zhong N."/>
            <person name="Liu Z."/>
            <person name="Tsui S.K."/>
        </authorList>
    </citation>
    <scope>NUCLEOTIDE SEQUENCE [LARGE SCALE GENOMIC DNA]</scope>
    <source>
        <strain evidence="1">Derp</strain>
    </source>
</reference>
<protein>
    <submittedName>
        <fullName evidence="1">Uncharacterized protein</fullName>
    </submittedName>
</protein>
<accession>A0ABQ8IU60</accession>
<sequence>MKIIKSISGLISQMKNTYLAPTKIFKRFASNNIERGSNVFKSIKKKQLVLILLKKNLLLSKQRSTG</sequence>
<dbReference type="Proteomes" id="UP000887458">
    <property type="component" value="Unassembled WGS sequence"/>
</dbReference>
<keyword evidence="2" id="KW-1185">Reference proteome</keyword>
<gene>
    <name evidence="1" type="ORF">DERP_009442</name>
</gene>